<dbReference type="RefSeq" id="WP_379012776.1">
    <property type="nucleotide sequence ID" value="NZ_JBHSDC010000003.1"/>
</dbReference>
<dbReference type="Pfam" id="PF03009">
    <property type="entry name" value="GDPD"/>
    <property type="match status" value="1"/>
</dbReference>
<dbReference type="PANTHER" id="PTHR46211">
    <property type="entry name" value="GLYCEROPHOSPHORYL DIESTER PHOSPHODIESTERASE"/>
    <property type="match status" value="1"/>
</dbReference>
<dbReference type="InterPro" id="IPR030395">
    <property type="entry name" value="GP_PDE_dom"/>
</dbReference>
<protein>
    <submittedName>
        <fullName evidence="2">Glycerophosphodiester phosphodiesterase</fullName>
    </submittedName>
</protein>
<sequence length="270" mass="30890">MRPVALFVVVLLPVFVFAQPNKLPKSKHHFIVVAHRGDHTQAPENTLMAYKNAIKNGVDYVEIDLRTTKDSQLVIMHDATLLRMTGVNAKVKDCMYDSLIHIPVRDTNHPEWGSQPLPSFDEVLQLCKGKINIYLDFKSASVQQAYQAIVAHKMEQHVVVYINEPQQFIDWRRIAPKMPLMISLPRKVTSKAMMDSVLTKYPIDILDGNYTEYTLETVQAAKEQQVPIWADIQSKDEDKNWQAAVALGIDGLQTDHPKALIDFLKKYRKR</sequence>
<dbReference type="Gene3D" id="3.20.20.190">
    <property type="entry name" value="Phosphatidylinositol (PI) phosphodiesterase"/>
    <property type="match status" value="1"/>
</dbReference>
<organism evidence="2 3">
    <name type="scientific">Parasediminibacterium paludis</name>
    <dbReference type="NCBI Taxonomy" id="908966"/>
    <lineage>
        <taxon>Bacteria</taxon>
        <taxon>Pseudomonadati</taxon>
        <taxon>Bacteroidota</taxon>
        <taxon>Chitinophagia</taxon>
        <taxon>Chitinophagales</taxon>
        <taxon>Chitinophagaceae</taxon>
        <taxon>Parasediminibacterium</taxon>
    </lineage>
</organism>
<proteinExistence type="predicted"/>
<accession>A0ABV8PTB3</accession>
<dbReference type="PROSITE" id="PS51704">
    <property type="entry name" value="GP_PDE"/>
    <property type="match status" value="1"/>
</dbReference>
<dbReference type="Proteomes" id="UP001595906">
    <property type="component" value="Unassembled WGS sequence"/>
</dbReference>
<gene>
    <name evidence="2" type="ORF">ACFOW1_05620</name>
</gene>
<dbReference type="CDD" id="cd08566">
    <property type="entry name" value="GDPD_AtGDE_like"/>
    <property type="match status" value="1"/>
</dbReference>
<evidence type="ECO:0000313" key="2">
    <source>
        <dbReference type="EMBL" id="MFC4231358.1"/>
    </source>
</evidence>
<keyword evidence="3" id="KW-1185">Reference proteome</keyword>
<dbReference type="PANTHER" id="PTHR46211:SF14">
    <property type="entry name" value="GLYCEROPHOSPHODIESTER PHOSPHODIESTERASE"/>
    <property type="match status" value="1"/>
</dbReference>
<reference evidence="3" key="1">
    <citation type="journal article" date="2019" name="Int. J. Syst. Evol. Microbiol.">
        <title>The Global Catalogue of Microorganisms (GCM) 10K type strain sequencing project: providing services to taxonomists for standard genome sequencing and annotation.</title>
        <authorList>
            <consortium name="The Broad Institute Genomics Platform"/>
            <consortium name="The Broad Institute Genome Sequencing Center for Infectious Disease"/>
            <person name="Wu L."/>
            <person name="Ma J."/>
        </authorList>
    </citation>
    <scope>NUCLEOTIDE SEQUENCE [LARGE SCALE GENOMIC DNA]</scope>
    <source>
        <strain evidence="3">CECT 8010</strain>
    </source>
</reference>
<evidence type="ECO:0000313" key="3">
    <source>
        <dbReference type="Proteomes" id="UP001595906"/>
    </source>
</evidence>
<dbReference type="PROSITE" id="PS50007">
    <property type="entry name" value="PIPLC_X_DOMAIN"/>
    <property type="match status" value="1"/>
</dbReference>
<dbReference type="EMBL" id="JBHSDC010000003">
    <property type="protein sequence ID" value="MFC4231358.1"/>
    <property type="molecule type" value="Genomic_DNA"/>
</dbReference>
<dbReference type="InterPro" id="IPR017946">
    <property type="entry name" value="PLC-like_Pdiesterase_TIM-brl"/>
</dbReference>
<dbReference type="SUPFAM" id="SSF51695">
    <property type="entry name" value="PLC-like phosphodiesterases"/>
    <property type="match status" value="1"/>
</dbReference>
<name>A0ABV8PTB3_9BACT</name>
<comment type="caution">
    <text evidence="2">The sequence shown here is derived from an EMBL/GenBank/DDBJ whole genome shotgun (WGS) entry which is preliminary data.</text>
</comment>
<feature type="domain" description="GP-PDE" evidence="1">
    <location>
        <begin position="30"/>
        <end position="264"/>
    </location>
</feature>
<evidence type="ECO:0000259" key="1">
    <source>
        <dbReference type="PROSITE" id="PS51704"/>
    </source>
</evidence>